<keyword evidence="3" id="KW-1133">Transmembrane helix</keyword>
<dbReference type="GO" id="GO:0016020">
    <property type="term" value="C:membrane"/>
    <property type="evidence" value="ECO:0007669"/>
    <property type="project" value="UniProtKB-SubCell"/>
</dbReference>
<dbReference type="AlphaFoldDB" id="A0A5N4D2E6"/>
<dbReference type="Proteomes" id="UP000299084">
    <property type="component" value="Unassembled WGS sequence"/>
</dbReference>
<dbReference type="EMBL" id="JWIN03000016">
    <property type="protein sequence ID" value="KAB1265298.1"/>
    <property type="molecule type" value="Genomic_DNA"/>
</dbReference>
<feature type="compositionally biased region" description="Basic and acidic residues" evidence="5">
    <location>
        <begin position="99"/>
        <end position="111"/>
    </location>
</feature>
<evidence type="ECO:0000256" key="4">
    <source>
        <dbReference type="ARBA" id="ARBA00023136"/>
    </source>
</evidence>
<accession>A0A5N4D2E6</accession>
<protein>
    <submittedName>
        <fullName evidence="6">Small integral membrane protein 5</fullName>
    </submittedName>
</protein>
<evidence type="ECO:0000256" key="5">
    <source>
        <dbReference type="SAM" id="MobiDB-lite"/>
    </source>
</evidence>
<keyword evidence="2" id="KW-0812">Transmembrane</keyword>
<comment type="caution">
    <text evidence="6">The sequence shown here is derived from an EMBL/GenBank/DDBJ whole genome shotgun (WGS) entry which is preliminary data.</text>
</comment>
<proteinExistence type="predicted"/>
<organism evidence="6 7">
    <name type="scientific">Camelus dromedarius</name>
    <name type="common">Dromedary</name>
    <name type="synonym">Arabian camel</name>
    <dbReference type="NCBI Taxonomy" id="9838"/>
    <lineage>
        <taxon>Eukaryota</taxon>
        <taxon>Metazoa</taxon>
        <taxon>Chordata</taxon>
        <taxon>Craniata</taxon>
        <taxon>Vertebrata</taxon>
        <taxon>Euteleostomi</taxon>
        <taxon>Mammalia</taxon>
        <taxon>Eutheria</taxon>
        <taxon>Laurasiatheria</taxon>
        <taxon>Artiodactyla</taxon>
        <taxon>Tylopoda</taxon>
        <taxon>Camelidae</taxon>
        <taxon>Camelus</taxon>
    </lineage>
</organism>
<evidence type="ECO:0000313" key="6">
    <source>
        <dbReference type="EMBL" id="KAB1265298.1"/>
    </source>
</evidence>
<dbReference type="InterPro" id="IPR031671">
    <property type="entry name" value="SMIM5/18/22"/>
</dbReference>
<comment type="subcellular location">
    <subcellularLocation>
        <location evidence="1">Membrane</location>
        <topology evidence="1">Single-pass membrane protein</topology>
    </subcellularLocation>
</comment>
<evidence type="ECO:0000256" key="3">
    <source>
        <dbReference type="ARBA" id="ARBA00022989"/>
    </source>
</evidence>
<feature type="region of interest" description="Disordered" evidence="5">
    <location>
        <begin position="87"/>
        <end position="144"/>
    </location>
</feature>
<reference evidence="6 7" key="1">
    <citation type="journal article" date="2019" name="Mol. Ecol. Resour.">
        <title>Improving Illumina assemblies with Hi-C and long reads: an example with the North African dromedary.</title>
        <authorList>
            <person name="Elbers J.P."/>
            <person name="Rogers M.F."/>
            <person name="Perelman P.L."/>
            <person name="Proskuryakova A.A."/>
            <person name="Serdyukova N.A."/>
            <person name="Johnson W.E."/>
            <person name="Horin P."/>
            <person name="Corander J."/>
            <person name="Murphy D."/>
            <person name="Burger P.A."/>
        </authorList>
    </citation>
    <scope>NUCLEOTIDE SEQUENCE [LARGE SCALE GENOMIC DNA]</scope>
    <source>
        <strain evidence="6">Drom800</strain>
        <tissue evidence="6">Blood</tissue>
    </source>
</reference>
<dbReference type="InterPro" id="IPR047133">
    <property type="entry name" value="SMIM5"/>
</dbReference>
<evidence type="ECO:0000256" key="1">
    <source>
        <dbReference type="ARBA" id="ARBA00004167"/>
    </source>
</evidence>
<keyword evidence="7" id="KW-1185">Reference proteome</keyword>
<evidence type="ECO:0000256" key="2">
    <source>
        <dbReference type="ARBA" id="ARBA00022692"/>
    </source>
</evidence>
<dbReference type="PANTHER" id="PTHR37344:SF1">
    <property type="entry name" value="SMALL INTEGRAL MEMBRANE PROTEIN 5"/>
    <property type="match status" value="1"/>
</dbReference>
<keyword evidence="4" id="KW-0472">Membrane</keyword>
<name>A0A5N4D2E6_CAMDR</name>
<evidence type="ECO:0000313" key="7">
    <source>
        <dbReference type="Proteomes" id="UP000299084"/>
    </source>
</evidence>
<gene>
    <name evidence="6" type="ORF">Cadr_000019816</name>
</gene>
<sequence>MAAANFVQEMHAIGERLLLRLQRLPQAEPVEIVAFSVIVIFTGWAFAFSPPPLCFLCSALSQLSSHRCALAADSRQLLLRSVLLPCTERQEGPGGPHDPTVRDRATTEETAKATTQGVSLALQPSPLKTKIQGPSSGLAQEPGH</sequence>
<dbReference type="PANTHER" id="PTHR37344">
    <property type="entry name" value="SMALL INTEGRAL MEMBRANE PROTEIN 5"/>
    <property type="match status" value="1"/>
</dbReference>
<dbReference type="Pfam" id="PF15831">
    <property type="entry name" value="SMIM5_18_22"/>
    <property type="match status" value="1"/>
</dbReference>